<dbReference type="EMBL" id="OA882831">
    <property type="protein sequence ID" value="CAD7277089.1"/>
    <property type="molecule type" value="Genomic_DNA"/>
</dbReference>
<accession>A0A7R9BM80</accession>
<dbReference type="EMBL" id="CAJPEX010000794">
    <property type="protein sequence ID" value="CAG0917241.1"/>
    <property type="molecule type" value="Genomic_DNA"/>
</dbReference>
<evidence type="ECO:0000256" key="2">
    <source>
        <dbReference type="SAM" id="Phobius"/>
    </source>
</evidence>
<evidence type="ECO:0000256" key="1">
    <source>
        <dbReference type="SAM" id="MobiDB-lite"/>
    </source>
</evidence>
<dbReference type="Proteomes" id="UP000678499">
    <property type="component" value="Unassembled WGS sequence"/>
</dbReference>
<dbReference type="AlphaFoldDB" id="A0A7R9BM80"/>
<evidence type="ECO:0000313" key="4">
    <source>
        <dbReference type="Proteomes" id="UP000678499"/>
    </source>
</evidence>
<organism evidence="3">
    <name type="scientific">Notodromas monacha</name>
    <dbReference type="NCBI Taxonomy" id="399045"/>
    <lineage>
        <taxon>Eukaryota</taxon>
        <taxon>Metazoa</taxon>
        <taxon>Ecdysozoa</taxon>
        <taxon>Arthropoda</taxon>
        <taxon>Crustacea</taxon>
        <taxon>Oligostraca</taxon>
        <taxon>Ostracoda</taxon>
        <taxon>Podocopa</taxon>
        <taxon>Podocopida</taxon>
        <taxon>Cypridocopina</taxon>
        <taxon>Cypridoidea</taxon>
        <taxon>Cyprididae</taxon>
        <taxon>Notodromas</taxon>
    </lineage>
</organism>
<reference evidence="3" key="1">
    <citation type="submission" date="2020-11" db="EMBL/GenBank/DDBJ databases">
        <authorList>
            <person name="Tran Van P."/>
        </authorList>
    </citation>
    <scope>NUCLEOTIDE SEQUENCE</scope>
</reference>
<feature type="compositionally biased region" description="Polar residues" evidence="1">
    <location>
        <begin position="1"/>
        <end position="12"/>
    </location>
</feature>
<sequence length="450" mass="50958">MSRPSDASSSLVFANDEEATSSGATSRGSHRVRRIRSLGSALWMSMRRSSPLMLKPVSCEHFPDIRRDNSASVSEKGVRSTNSSTLRFEATPVVVTDELTSFFADHLPRDYVDIPVVHPDYLSPESGRNDYRSLMDNPWKMTIIPGSTYAQQNQFCLMEFYSPNKVYISSGNAHLPAPRWTTQLLATLPAHGSHSNHSLHEELFLNKMSYNLFCLKVFLLLFAQVVFGTAALKLIVWKLDAFFHSSPVLLAVSALLLFTAYTGGICFRKWRRCFPVNLLMLFSFTATCTFSLSALSVCVRSSVIILAALGSALSLLVLIFMCVQFVFRINFPTVFLMVELVLGLIVGAKFVWTYFSILPYPWTITETLIAVGYWTWNLDLIMRGFKYEITKADAVYVAVNFYYDWLFMIVATFEACIICVVGEERAAQRFSRRSQEDSHFLEDEEYVIDP</sequence>
<evidence type="ECO:0000313" key="3">
    <source>
        <dbReference type="EMBL" id="CAD7277089.1"/>
    </source>
</evidence>
<feature type="region of interest" description="Disordered" evidence="1">
    <location>
        <begin position="1"/>
        <end position="31"/>
    </location>
</feature>
<feature type="transmembrane region" description="Helical" evidence="2">
    <location>
        <begin position="279"/>
        <end position="297"/>
    </location>
</feature>
<proteinExistence type="predicted"/>
<keyword evidence="2" id="KW-0812">Transmembrane</keyword>
<keyword evidence="2" id="KW-0472">Membrane</keyword>
<protein>
    <submittedName>
        <fullName evidence="3">Uncharacterized protein</fullName>
    </submittedName>
</protein>
<keyword evidence="4" id="KW-1185">Reference proteome</keyword>
<name>A0A7R9BM80_9CRUS</name>
<feature type="transmembrane region" description="Helical" evidence="2">
    <location>
        <begin position="334"/>
        <end position="355"/>
    </location>
</feature>
<feature type="transmembrane region" description="Helical" evidence="2">
    <location>
        <begin position="405"/>
        <end position="423"/>
    </location>
</feature>
<feature type="transmembrane region" description="Helical" evidence="2">
    <location>
        <begin position="303"/>
        <end position="327"/>
    </location>
</feature>
<keyword evidence="2" id="KW-1133">Transmembrane helix</keyword>
<feature type="transmembrane region" description="Helical" evidence="2">
    <location>
        <begin position="213"/>
        <end position="236"/>
    </location>
</feature>
<gene>
    <name evidence="3" type="ORF">NMOB1V02_LOCUS4831</name>
</gene>
<feature type="transmembrane region" description="Helical" evidence="2">
    <location>
        <begin position="248"/>
        <end position="267"/>
    </location>
</feature>